<evidence type="ECO:0008006" key="4">
    <source>
        <dbReference type="Google" id="ProtNLM"/>
    </source>
</evidence>
<feature type="signal peptide" evidence="1">
    <location>
        <begin position="1"/>
        <end position="20"/>
    </location>
</feature>
<feature type="chain" id="PRO_5002110409" description="Outer membrane lipoprotein-sorting protein" evidence="1">
    <location>
        <begin position="21"/>
        <end position="264"/>
    </location>
</feature>
<reference evidence="2 3" key="2">
    <citation type="submission" date="2015-01" db="EMBL/GenBank/DDBJ databases">
        <title>Complete genome sequence of Pyrinomonas methylaliphatogenes type strain K22T.</title>
        <authorList>
            <person name="Lee K.C.Y."/>
            <person name="Power J.F."/>
            <person name="Dunfield P.F."/>
            <person name="Morgan X.C."/>
            <person name="Huttenhower C."/>
            <person name="Stott M.B."/>
        </authorList>
    </citation>
    <scope>NUCLEOTIDE SEQUENCE [LARGE SCALE GENOMIC DNA]</scope>
    <source>
        <strain evidence="2 3">K22</strain>
    </source>
</reference>
<reference evidence="2 3" key="1">
    <citation type="submission" date="2013-12" db="EMBL/GenBank/DDBJ databases">
        <authorList>
            <person name="Stott M."/>
        </authorList>
    </citation>
    <scope>NUCLEOTIDE SEQUENCE [LARGE SCALE GENOMIC DNA]</scope>
    <source>
        <strain evidence="2 3">K22</strain>
    </source>
</reference>
<sequence precursor="true">MIRMKDLVAIILAIATGASASLAAKIDKEPTAEQIAETVIFVYGTRQGLAQVRRTGVERGRILRVREDGRNEEITYERRFIRGESSDKDKVRLDQKMPNMEYALVYTGGHVWGRIGDTFFTPRQEAVDDFLMEMHHDLDALLRYKENGSTLTYVGKDKQKNIEMWILDLTDKEKNRTRYYISTKSGRVLWLEYERPGVGPGSPAVKYKKAFHDYRVAQSTLVPFRTVLYVDGERKEEKQLLTVTYGVRIEDELFQTPETAASTP</sequence>
<dbReference type="RefSeq" id="WP_157770748.1">
    <property type="nucleotide sequence ID" value="NZ_CBXV010000005.1"/>
</dbReference>
<organism evidence="2 3">
    <name type="scientific">Pyrinomonas methylaliphatogenes</name>
    <dbReference type="NCBI Taxonomy" id="454194"/>
    <lineage>
        <taxon>Bacteria</taxon>
        <taxon>Pseudomonadati</taxon>
        <taxon>Acidobacteriota</taxon>
        <taxon>Blastocatellia</taxon>
        <taxon>Blastocatellales</taxon>
        <taxon>Pyrinomonadaceae</taxon>
        <taxon>Pyrinomonas</taxon>
    </lineage>
</organism>
<evidence type="ECO:0000313" key="3">
    <source>
        <dbReference type="Proteomes" id="UP000031518"/>
    </source>
</evidence>
<proteinExistence type="predicted"/>
<protein>
    <recommendedName>
        <fullName evidence="4">Outer membrane lipoprotein-sorting protein</fullName>
    </recommendedName>
</protein>
<dbReference type="AlphaFoldDB" id="A0A0B6WZG5"/>
<accession>A0A0B6WZG5</accession>
<dbReference type="Proteomes" id="UP000031518">
    <property type="component" value="Unassembled WGS sequence"/>
</dbReference>
<name>A0A0B6WZG5_9BACT</name>
<dbReference type="EMBL" id="CBXV010000005">
    <property type="protein sequence ID" value="CDM65560.1"/>
    <property type="molecule type" value="Genomic_DNA"/>
</dbReference>
<keyword evidence="3" id="KW-1185">Reference proteome</keyword>
<keyword evidence="1" id="KW-0732">Signal</keyword>
<gene>
    <name evidence="2" type="ORF">PYK22_01563</name>
</gene>
<evidence type="ECO:0000313" key="2">
    <source>
        <dbReference type="EMBL" id="CDM65560.1"/>
    </source>
</evidence>
<evidence type="ECO:0000256" key="1">
    <source>
        <dbReference type="SAM" id="SignalP"/>
    </source>
</evidence>